<proteinExistence type="predicted"/>
<protein>
    <submittedName>
        <fullName evidence="2">Methylcrotonoyl-CoA carboxylase subunit alpha, mitochondrial</fullName>
        <ecNumber evidence="2">6.4.1.4</ecNumber>
    </submittedName>
</protein>
<dbReference type="Proteomes" id="UP000053555">
    <property type="component" value="Unassembled WGS sequence"/>
</dbReference>
<evidence type="ECO:0000313" key="2">
    <source>
        <dbReference type="EMBL" id="KHN28729.1"/>
    </source>
</evidence>
<dbReference type="Pfam" id="PF19331">
    <property type="entry name" value="MCCA_BT"/>
    <property type="match status" value="1"/>
</dbReference>
<feature type="non-terminal residue" evidence="2">
    <location>
        <position position="1"/>
    </location>
</feature>
<feature type="domain" description="Methylcrotonoyl-CoA carboxylase subunit alpha BT" evidence="1">
    <location>
        <begin position="24"/>
        <end position="117"/>
    </location>
</feature>
<keyword evidence="2" id="KW-0436">Ligase</keyword>
<reference evidence="2" key="1">
    <citation type="submission" date="2014-07" db="EMBL/GenBank/DDBJ databases">
        <title>Identification of a novel salt tolerance gene in wild soybean by whole-genome sequencing.</title>
        <authorList>
            <person name="Lam H.-M."/>
            <person name="Qi X."/>
            <person name="Li M.-W."/>
            <person name="Liu X."/>
            <person name="Xie M."/>
            <person name="Ni M."/>
            <person name="Xu X."/>
        </authorList>
    </citation>
    <scope>NUCLEOTIDE SEQUENCE [LARGE SCALE GENOMIC DNA]</scope>
    <source>
        <tissue evidence="2">Root</tissue>
    </source>
</reference>
<dbReference type="EC" id="6.4.1.4" evidence="2"/>
<dbReference type="InterPro" id="IPR045774">
    <property type="entry name" value="MCCA_BT_dom"/>
</dbReference>
<dbReference type="EMBL" id="KN652500">
    <property type="protein sequence ID" value="KHN28729.1"/>
    <property type="molecule type" value="Genomic_DNA"/>
</dbReference>
<sequence length="129" mass="14667">RILKPSGRLGLRLDEVTISLVNWGSSLLPIWYSTPPFRIHHQAKHRMEFEWDNEYGSGSSKIMKLTITYQPDGRYLIETEHNGSPVLEVKSTYVKDNYFRVEAAGAINDVNVAVYSKVSAFLYSLCGLI</sequence>
<evidence type="ECO:0000259" key="1">
    <source>
        <dbReference type="Pfam" id="PF19331"/>
    </source>
</evidence>
<organism evidence="2">
    <name type="scientific">Glycine soja</name>
    <name type="common">Wild soybean</name>
    <dbReference type="NCBI Taxonomy" id="3848"/>
    <lineage>
        <taxon>Eukaryota</taxon>
        <taxon>Viridiplantae</taxon>
        <taxon>Streptophyta</taxon>
        <taxon>Embryophyta</taxon>
        <taxon>Tracheophyta</taxon>
        <taxon>Spermatophyta</taxon>
        <taxon>Magnoliopsida</taxon>
        <taxon>eudicotyledons</taxon>
        <taxon>Gunneridae</taxon>
        <taxon>Pentapetalae</taxon>
        <taxon>rosids</taxon>
        <taxon>fabids</taxon>
        <taxon>Fabales</taxon>
        <taxon>Fabaceae</taxon>
        <taxon>Papilionoideae</taxon>
        <taxon>50 kb inversion clade</taxon>
        <taxon>NPAAA clade</taxon>
        <taxon>indigoferoid/millettioid clade</taxon>
        <taxon>Phaseoleae</taxon>
        <taxon>Glycine</taxon>
        <taxon>Glycine subgen. Soja</taxon>
    </lineage>
</organism>
<dbReference type="GO" id="GO:0004485">
    <property type="term" value="F:methylcrotonoyl-CoA carboxylase activity"/>
    <property type="evidence" value="ECO:0007669"/>
    <property type="project" value="UniProtKB-EC"/>
</dbReference>
<name>A0A0B2R9A2_GLYSO</name>
<gene>
    <name evidence="2" type="ORF">glysoja_045303</name>
</gene>
<accession>A0A0B2R9A2</accession>
<dbReference type="AlphaFoldDB" id="A0A0B2R9A2"/>